<dbReference type="InterPro" id="IPR011047">
    <property type="entry name" value="Quinoprotein_ADH-like_sf"/>
</dbReference>
<proteinExistence type="predicted"/>
<dbReference type="RefSeq" id="XP_033692176.1">
    <property type="nucleotide sequence ID" value="XM_033822530.1"/>
</dbReference>
<keyword evidence="1" id="KW-0732">Signal</keyword>
<dbReference type="SUPFAM" id="SSF50998">
    <property type="entry name" value="Quinoprotein alcohol dehydrogenase-like"/>
    <property type="match status" value="1"/>
</dbReference>
<dbReference type="AlphaFoldDB" id="A0A6A6J4M5"/>
<accession>A0A6A6J4M5</accession>
<feature type="chain" id="PRO_5025353906" description="Pyrrolo-quinoline quinone" evidence="1">
    <location>
        <begin position="24"/>
        <end position="545"/>
    </location>
</feature>
<dbReference type="OrthoDB" id="5985073at2759"/>
<dbReference type="EMBL" id="ML987189">
    <property type="protein sequence ID" value="KAF2257172.1"/>
    <property type="molecule type" value="Genomic_DNA"/>
</dbReference>
<organism evidence="2 3">
    <name type="scientific">Trematosphaeria pertusa</name>
    <dbReference type="NCBI Taxonomy" id="390896"/>
    <lineage>
        <taxon>Eukaryota</taxon>
        <taxon>Fungi</taxon>
        <taxon>Dikarya</taxon>
        <taxon>Ascomycota</taxon>
        <taxon>Pezizomycotina</taxon>
        <taxon>Dothideomycetes</taxon>
        <taxon>Pleosporomycetidae</taxon>
        <taxon>Pleosporales</taxon>
        <taxon>Massarineae</taxon>
        <taxon>Trematosphaeriaceae</taxon>
        <taxon>Trematosphaeria</taxon>
    </lineage>
</organism>
<gene>
    <name evidence="2" type="ORF">BU26DRAFT_37394</name>
</gene>
<protein>
    <recommendedName>
        <fullName evidence="4">Pyrrolo-quinoline quinone</fullName>
    </recommendedName>
</protein>
<evidence type="ECO:0000256" key="1">
    <source>
        <dbReference type="SAM" id="SignalP"/>
    </source>
</evidence>
<reference evidence="2" key="1">
    <citation type="journal article" date="2020" name="Stud. Mycol.">
        <title>101 Dothideomycetes genomes: a test case for predicting lifestyles and emergence of pathogens.</title>
        <authorList>
            <person name="Haridas S."/>
            <person name="Albert R."/>
            <person name="Binder M."/>
            <person name="Bloem J."/>
            <person name="Labutti K."/>
            <person name="Salamov A."/>
            <person name="Andreopoulos B."/>
            <person name="Baker S."/>
            <person name="Barry K."/>
            <person name="Bills G."/>
            <person name="Bluhm B."/>
            <person name="Cannon C."/>
            <person name="Castanera R."/>
            <person name="Culley D."/>
            <person name="Daum C."/>
            <person name="Ezra D."/>
            <person name="Gonzalez J."/>
            <person name="Henrissat B."/>
            <person name="Kuo A."/>
            <person name="Liang C."/>
            <person name="Lipzen A."/>
            <person name="Lutzoni F."/>
            <person name="Magnuson J."/>
            <person name="Mondo S."/>
            <person name="Nolan M."/>
            <person name="Ohm R."/>
            <person name="Pangilinan J."/>
            <person name="Park H.-J."/>
            <person name="Ramirez L."/>
            <person name="Alfaro M."/>
            <person name="Sun H."/>
            <person name="Tritt A."/>
            <person name="Yoshinaga Y."/>
            <person name="Zwiers L.-H."/>
            <person name="Turgeon B."/>
            <person name="Goodwin S."/>
            <person name="Spatafora J."/>
            <person name="Crous P."/>
            <person name="Grigoriev I."/>
        </authorList>
    </citation>
    <scope>NUCLEOTIDE SEQUENCE</scope>
    <source>
        <strain evidence="2">CBS 122368</strain>
    </source>
</reference>
<name>A0A6A6J4M5_9PLEO</name>
<dbReference type="GeneID" id="54575860"/>
<keyword evidence="3" id="KW-1185">Reference proteome</keyword>
<evidence type="ECO:0008006" key="4">
    <source>
        <dbReference type="Google" id="ProtNLM"/>
    </source>
</evidence>
<evidence type="ECO:0000313" key="2">
    <source>
        <dbReference type="EMBL" id="KAF2257172.1"/>
    </source>
</evidence>
<sequence>MRLFDRFPALICFASAFNSLASALAPSDTWRDADIGQSGYVGGDHNIDPESASQFKQLWNATFKEGERHWAKPLVYTLQSGRQIVFTASTENIVRTFDAATGELIVERQIHPPWPMEAAYCTNVSKSMGIMGTPVIYAEYDVVFFYVKSYIEDYRVPGGASPALNGVYYLNAIYLDGLQDVYYWPIFLDDVPADNDPRKIFLGGLLLQRPSLAMVGNILYAGFGGMCDAFNYTGVLVAVNVDTQKVNRWVTQGGPNSAYTDDWTLWHGGGAGGIWQAGMGLASDGQDVFFTVDNGGGSTDTNISTKAISGKMPMDIVSESVVRVNANDSGVQLQDWFRPFDYQSDQGEDIGSGGVSILDSSLFKTDKVKRMAVAASKNFKMYITDLDNLGGYREGKNGTDAVLQTIPLDGEVYGGIGSYPLEGGYVYVNPAGAPLSAYRFSSSNSTSSGPLFSLAGRSSISSPHARGVGIPTVTSRNSTAGSGIVWVTDAEKGLLAYKAVPVNGTLMEIPLPKVEGAMMYSRPVFGDGRVYVFDAKDKLIALGVK</sequence>
<dbReference type="Proteomes" id="UP000800094">
    <property type="component" value="Unassembled WGS sequence"/>
</dbReference>
<evidence type="ECO:0000313" key="3">
    <source>
        <dbReference type="Proteomes" id="UP000800094"/>
    </source>
</evidence>
<feature type="signal peptide" evidence="1">
    <location>
        <begin position="1"/>
        <end position="23"/>
    </location>
</feature>